<dbReference type="SUPFAM" id="SSF101116">
    <property type="entry name" value="Flagellar export chaperone FliS"/>
    <property type="match status" value="1"/>
</dbReference>
<keyword evidence="7" id="KW-0969">Cilium</keyword>
<proteinExistence type="inferred from homology"/>
<dbReference type="OrthoDB" id="291236at2"/>
<keyword evidence="3 6" id="KW-0963">Cytoplasm</keyword>
<dbReference type="NCBIfam" id="TIGR00208">
    <property type="entry name" value="fliS"/>
    <property type="match status" value="1"/>
</dbReference>
<keyword evidence="4 6" id="KW-1005">Bacterial flagellum biogenesis</keyword>
<dbReference type="InterPro" id="IPR003713">
    <property type="entry name" value="FliS"/>
</dbReference>
<dbReference type="GO" id="GO:0005829">
    <property type="term" value="C:cytosol"/>
    <property type="evidence" value="ECO:0007669"/>
    <property type="project" value="UniProtKB-SubCell"/>
</dbReference>
<dbReference type="GO" id="GO:0044780">
    <property type="term" value="P:bacterial-type flagellum assembly"/>
    <property type="evidence" value="ECO:0007669"/>
    <property type="project" value="InterPro"/>
</dbReference>
<dbReference type="EMBL" id="CP036279">
    <property type="protein sequence ID" value="QDU61054.1"/>
    <property type="molecule type" value="Genomic_DNA"/>
</dbReference>
<dbReference type="CDD" id="cd16098">
    <property type="entry name" value="FliS"/>
    <property type="match status" value="1"/>
</dbReference>
<evidence type="ECO:0000256" key="1">
    <source>
        <dbReference type="ARBA" id="ARBA00004514"/>
    </source>
</evidence>
<dbReference type="KEGG" id="knv:Pan216_19070"/>
<dbReference type="AlphaFoldDB" id="A0A518B299"/>
<dbReference type="GO" id="GO:0071973">
    <property type="term" value="P:bacterial-type flagellum-dependent cell motility"/>
    <property type="evidence" value="ECO:0007669"/>
    <property type="project" value="TreeGrafter"/>
</dbReference>
<gene>
    <name evidence="7" type="primary">fliS</name>
    <name evidence="7" type="ORF">Pan216_19070</name>
</gene>
<keyword evidence="5" id="KW-0143">Chaperone</keyword>
<sequence>MQHPASNAYLQNQIHTASSEELQLMLYDGAIRFARLARRALEENNHDAAQAWFERVGAIMCELHNGLRPDIAPELCANMAALYNFCHTRLITASAKMDLTLLDEAITVLGQIRGIWVSLMNKLADERLGVPSEPELEAVGTSFAMQM</sequence>
<dbReference type="Gene3D" id="1.20.120.340">
    <property type="entry name" value="Flagellar protein FliS"/>
    <property type="match status" value="1"/>
</dbReference>
<evidence type="ECO:0000256" key="3">
    <source>
        <dbReference type="ARBA" id="ARBA00022490"/>
    </source>
</evidence>
<evidence type="ECO:0000313" key="8">
    <source>
        <dbReference type="Proteomes" id="UP000317093"/>
    </source>
</evidence>
<keyword evidence="7" id="KW-0282">Flagellum</keyword>
<name>A0A518B299_9BACT</name>
<dbReference type="InterPro" id="IPR036584">
    <property type="entry name" value="FliS_sf"/>
</dbReference>
<dbReference type="PANTHER" id="PTHR34773:SF1">
    <property type="entry name" value="FLAGELLAR SECRETION CHAPERONE FLIS"/>
    <property type="match status" value="1"/>
</dbReference>
<dbReference type="Proteomes" id="UP000317093">
    <property type="component" value="Chromosome"/>
</dbReference>
<evidence type="ECO:0000256" key="6">
    <source>
        <dbReference type="PIRNR" id="PIRNR039090"/>
    </source>
</evidence>
<evidence type="ECO:0000256" key="4">
    <source>
        <dbReference type="ARBA" id="ARBA00022795"/>
    </source>
</evidence>
<organism evidence="7 8">
    <name type="scientific">Kolteria novifilia</name>
    <dbReference type="NCBI Taxonomy" id="2527975"/>
    <lineage>
        <taxon>Bacteria</taxon>
        <taxon>Pseudomonadati</taxon>
        <taxon>Planctomycetota</taxon>
        <taxon>Planctomycetia</taxon>
        <taxon>Kolteriales</taxon>
        <taxon>Kolteriaceae</taxon>
        <taxon>Kolteria</taxon>
    </lineage>
</organism>
<accession>A0A518B299</accession>
<dbReference type="RefSeq" id="WP_145257695.1">
    <property type="nucleotide sequence ID" value="NZ_CP036279.1"/>
</dbReference>
<dbReference type="PANTHER" id="PTHR34773">
    <property type="entry name" value="FLAGELLAR SECRETION CHAPERONE FLIS"/>
    <property type="match status" value="1"/>
</dbReference>
<keyword evidence="8" id="KW-1185">Reference proteome</keyword>
<comment type="similarity">
    <text evidence="2 6">Belongs to the FliS family.</text>
</comment>
<protein>
    <recommendedName>
        <fullName evidence="6">Flagellar secretion chaperone FliS</fullName>
    </recommendedName>
</protein>
<evidence type="ECO:0000313" key="7">
    <source>
        <dbReference type="EMBL" id="QDU61054.1"/>
    </source>
</evidence>
<keyword evidence="7" id="KW-0966">Cell projection</keyword>
<evidence type="ECO:0000256" key="2">
    <source>
        <dbReference type="ARBA" id="ARBA00008787"/>
    </source>
</evidence>
<reference evidence="7 8" key="1">
    <citation type="submission" date="2019-02" db="EMBL/GenBank/DDBJ databases">
        <title>Deep-cultivation of Planctomycetes and their phenomic and genomic characterization uncovers novel biology.</title>
        <authorList>
            <person name="Wiegand S."/>
            <person name="Jogler M."/>
            <person name="Boedeker C."/>
            <person name="Pinto D."/>
            <person name="Vollmers J."/>
            <person name="Rivas-Marin E."/>
            <person name="Kohn T."/>
            <person name="Peeters S.H."/>
            <person name="Heuer A."/>
            <person name="Rast P."/>
            <person name="Oberbeckmann S."/>
            <person name="Bunk B."/>
            <person name="Jeske O."/>
            <person name="Meyerdierks A."/>
            <person name="Storesund J.E."/>
            <person name="Kallscheuer N."/>
            <person name="Luecker S."/>
            <person name="Lage O.M."/>
            <person name="Pohl T."/>
            <person name="Merkel B.J."/>
            <person name="Hornburger P."/>
            <person name="Mueller R.-W."/>
            <person name="Bruemmer F."/>
            <person name="Labrenz M."/>
            <person name="Spormann A.M."/>
            <person name="Op den Camp H."/>
            <person name="Overmann J."/>
            <person name="Amann R."/>
            <person name="Jetten M.S.M."/>
            <person name="Mascher T."/>
            <person name="Medema M.H."/>
            <person name="Devos D.P."/>
            <person name="Kaster A.-K."/>
            <person name="Ovreas L."/>
            <person name="Rohde M."/>
            <person name="Galperin M.Y."/>
            <person name="Jogler C."/>
        </authorList>
    </citation>
    <scope>NUCLEOTIDE SEQUENCE [LARGE SCALE GENOMIC DNA]</scope>
    <source>
        <strain evidence="7 8">Pan216</strain>
    </source>
</reference>
<dbReference type="PIRSF" id="PIRSF039090">
    <property type="entry name" value="Flis"/>
    <property type="match status" value="1"/>
</dbReference>
<dbReference type="Pfam" id="PF02561">
    <property type="entry name" value="FliS"/>
    <property type="match status" value="1"/>
</dbReference>
<evidence type="ECO:0000256" key="5">
    <source>
        <dbReference type="ARBA" id="ARBA00023186"/>
    </source>
</evidence>
<comment type="subcellular location">
    <subcellularLocation>
        <location evidence="1 6">Cytoplasm</location>
        <location evidence="1 6">Cytosol</location>
    </subcellularLocation>
</comment>